<dbReference type="Gene3D" id="1.25.10.10">
    <property type="entry name" value="Leucine-rich Repeat Variant"/>
    <property type="match status" value="2"/>
</dbReference>
<evidence type="ECO:0000313" key="2">
    <source>
        <dbReference type="EMBL" id="KGP91298.1"/>
    </source>
</evidence>
<evidence type="ECO:0000256" key="1">
    <source>
        <dbReference type="SAM" id="Phobius"/>
    </source>
</evidence>
<comment type="caution">
    <text evidence="2">The sequence shown here is derived from an EMBL/GenBank/DDBJ whole genome shotgun (WGS) entry which is preliminary data.</text>
</comment>
<dbReference type="AlphaFoldDB" id="A0A0A2UX35"/>
<reference evidence="2 3" key="1">
    <citation type="submission" date="2013-08" db="EMBL/GenBank/DDBJ databases">
        <title>Genome of Pontibacillus chungwhensis.</title>
        <authorList>
            <person name="Wang Q."/>
            <person name="Wang G."/>
        </authorList>
    </citation>
    <scope>NUCLEOTIDE SEQUENCE [LARGE SCALE GENOMIC DNA]</scope>
    <source>
        <strain evidence="2 3">BH030062</strain>
    </source>
</reference>
<dbReference type="Pfam" id="PF13646">
    <property type="entry name" value="HEAT_2"/>
    <property type="match status" value="1"/>
</dbReference>
<protein>
    <recommendedName>
        <fullName evidence="4">PBS lyase</fullName>
    </recommendedName>
</protein>
<dbReference type="STRING" id="1385513.N780_08105"/>
<sequence length="386" mass="44338">MFFNLEAAFYVIYVLAGLMAIMSSIIIGIKVRKKQTRKKTEQVMHHHKSYFTYITQQLDARESLQTPKRELTTFEKKVFQRELVERIERLSGAQRGKLIQLCKDLGLTEFNLKRLKSGRHYVRLEAAYNLGAMRCEEAVPTLCKMLYKNKKDSTRFIVARSIAQTATSTGQINDMIHYLAKDQENNYPLIVDIAKESDLDLRGPFISLLKEPNPELTKVGLFGLRDQPDAEMHSILRPHLNSEDYDIRTNAAKLMVASGGSTAQQMEQFMNFKDEEVRLFTAEWIGQTGVKKYQEVLELGVQDEDKQVARKSARSLSQLGDSGFRTLCKLAVSNLRNETIAFEMIHEYLKESAAGYSTNRKVADYHRKLSIYETYFGKDQELIDAM</sequence>
<proteinExistence type="predicted"/>
<accession>A0A0A2UX35</accession>
<dbReference type="EMBL" id="AVBG01000007">
    <property type="protein sequence ID" value="KGP91298.1"/>
    <property type="molecule type" value="Genomic_DNA"/>
</dbReference>
<keyword evidence="1" id="KW-0472">Membrane</keyword>
<dbReference type="SUPFAM" id="SSF48371">
    <property type="entry name" value="ARM repeat"/>
    <property type="match status" value="1"/>
</dbReference>
<dbReference type="InterPro" id="IPR011989">
    <property type="entry name" value="ARM-like"/>
</dbReference>
<dbReference type="OrthoDB" id="2112914at2"/>
<keyword evidence="1" id="KW-1133">Transmembrane helix</keyword>
<keyword evidence="1" id="KW-0812">Transmembrane</keyword>
<dbReference type="Proteomes" id="UP000030153">
    <property type="component" value="Unassembled WGS sequence"/>
</dbReference>
<dbReference type="InterPro" id="IPR016024">
    <property type="entry name" value="ARM-type_fold"/>
</dbReference>
<name>A0A0A2UX35_9BACI</name>
<gene>
    <name evidence="2" type="ORF">N780_08105</name>
</gene>
<dbReference type="RefSeq" id="WP_036783492.1">
    <property type="nucleotide sequence ID" value="NZ_AVBG01000007.1"/>
</dbReference>
<dbReference type="InterPro" id="IPR004155">
    <property type="entry name" value="PBS_lyase_HEAT"/>
</dbReference>
<evidence type="ECO:0000313" key="3">
    <source>
        <dbReference type="Proteomes" id="UP000030153"/>
    </source>
</evidence>
<organism evidence="2 3">
    <name type="scientific">Pontibacillus chungwhensis BH030062</name>
    <dbReference type="NCBI Taxonomy" id="1385513"/>
    <lineage>
        <taxon>Bacteria</taxon>
        <taxon>Bacillati</taxon>
        <taxon>Bacillota</taxon>
        <taxon>Bacilli</taxon>
        <taxon>Bacillales</taxon>
        <taxon>Bacillaceae</taxon>
        <taxon>Pontibacillus</taxon>
    </lineage>
</organism>
<evidence type="ECO:0008006" key="4">
    <source>
        <dbReference type="Google" id="ProtNLM"/>
    </source>
</evidence>
<dbReference type="eggNOG" id="COG1413">
    <property type="taxonomic scope" value="Bacteria"/>
</dbReference>
<feature type="transmembrane region" description="Helical" evidence="1">
    <location>
        <begin position="7"/>
        <end position="29"/>
    </location>
</feature>
<dbReference type="SMART" id="SM00567">
    <property type="entry name" value="EZ_HEAT"/>
    <property type="match status" value="2"/>
</dbReference>
<keyword evidence="3" id="KW-1185">Reference proteome</keyword>